<dbReference type="Pfam" id="PF18433">
    <property type="entry name" value="DUF5610"/>
    <property type="match status" value="1"/>
</dbReference>
<accession>A0A6N4DJ34</accession>
<dbReference type="EMBL" id="PQCO01000240">
    <property type="protein sequence ID" value="PUD99949.1"/>
    <property type="molecule type" value="Genomic_DNA"/>
</dbReference>
<evidence type="ECO:0000259" key="1">
    <source>
        <dbReference type="Pfam" id="PF18433"/>
    </source>
</evidence>
<name>A0A6N4DJ34_9GAMM</name>
<comment type="caution">
    <text evidence="2">The sequence shown here is derived from an EMBL/GenBank/DDBJ whole genome shotgun (WGS) entry which is preliminary data.</text>
</comment>
<sequence>MPNVTNVPNFSATVHDIKRTHDEGPLGREVSAAAHEKNALKASARQELNRSVLEANRDVSINSGNQPLALLLRTAVEQLNEVLGPNAIQDAYDSGLDVSPEATANRIVSMSTSFFASYQERNPEMSAEEAASSFVEIIRGAVEQGFAEAREILTGLSALSEEIANDIDTTYDLVQEGLDAFLQSQTVAG</sequence>
<proteinExistence type="predicted"/>
<feature type="domain" description="DUF5610" evidence="1">
    <location>
        <begin position="65"/>
        <end position="181"/>
    </location>
</feature>
<protein>
    <recommendedName>
        <fullName evidence="1">DUF5610 domain-containing protein</fullName>
    </recommendedName>
</protein>
<dbReference type="InterPro" id="IPR041651">
    <property type="entry name" value="DUF5610"/>
</dbReference>
<evidence type="ECO:0000313" key="3">
    <source>
        <dbReference type="Proteomes" id="UP000250928"/>
    </source>
</evidence>
<dbReference type="Proteomes" id="UP000250928">
    <property type="component" value="Unassembled WGS sequence"/>
</dbReference>
<gene>
    <name evidence="2" type="ORF">C3L24_10005</name>
</gene>
<reference evidence="2 3" key="1">
    <citation type="submission" date="2018-01" db="EMBL/GenBank/DDBJ databases">
        <title>Novel co-symbiosis in the lucinid bivalve Phacoides pectinatus.</title>
        <authorList>
            <person name="Lim S.J."/>
            <person name="Davis B.G."/>
            <person name="Gill D.E."/>
            <person name="Engel A.S."/>
            <person name="Anderson L.C."/>
            <person name="Campbell B.J."/>
        </authorList>
    </citation>
    <scope>NUCLEOTIDE SEQUENCE [LARGE SCALE GENOMIC DNA]</scope>
    <source>
        <strain evidence="2">N3_P5</strain>
    </source>
</reference>
<dbReference type="Gene3D" id="1.10.132.90">
    <property type="match status" value="1"/>
</dbReference>
<dbReference type="AlphaFoldDB" id="A0A6N4DJ34"/>
<organism evidence="2 3">
    <name type="scientific">Candidatus Sedimenticola endophacoides</name>
    <dbReference type="NCBI Taxonomy" id="2548426"/>
    <lineage>
        <taxon>Bacteria</taxon>
        <taxon>Pseudomonadati</taxon>
        <taxon>Pseudomonadota</taxon>
        <taxon>Gammaproteobacteria</taxon>
        <taxon>Chromatiales</taxon>
        <taxon>Sedimenticolaceae</taxon>
        <taxon>Sedimenticola</taxon>
    </lineage>
</organism>
<evidence type="ECO:0000313" key="2">
    <source>
        <dbReference type="EMBL" id="PUD99949.1"/>
    </source>
</evidence>